<reference evidence="2 3" key="1">
    <citation type="journal article" date="2018" name="Nat. Biotechnol.">
        <title>A standardized bacterial taxonomy based on genome phylogeny substantially revises the tree of life.</title>
        <authorList>
            <person name="Parks D.H."/>
            <person name="Chuvochina M."/>
            <person name="Waite D.W."/>
            <person name="Rinke C."/>
            <person name="Skarshewski A."/>
            <person name="Chaumeil P.A."/>
            <person name="Hugenholtz P."/>
        </authorList>
    </citation>
    <scope>NUCLEOTIDE SEQUENCE [LARGE SCALE GENOMIC DNA]</scope>
    <source>
        <strain evidence="2">UBA11701</strain>
    </source>
</reference>
<dbReference type="Proteomes" id="UP000263336">
    <property type="component" value="Unassembled WGS sequence"/>
</dbReference>
<dbReference type="EMBL" id="DOZN01000009">
    <property type="protein sequence ID" value="HCC42167.1"/>
    <property type="molecule type" value="Genomic_DNA"/>
</dbReference>
<keyword evidence="1" id="KW-0812">Transmembrane</keyword>
<keyword evidence="1" id="KW-0472">Membrane</keyword>
<organism evidence="2 3">
    <name type="scientific">candidate division WWE3 bacterium</name>
    <dbReference type="NCBI Taxonomy" id="2053526"/>
    <lineage>
        <taxon>Bacteria</taxon>
        <taxon>Katanobacteria</taxon>
    </lineage>
</organism>
<feature type="transmembrane region" description="Helical" evidence="1">
    <location>
        <begin position="123"/>
        <end position="149"/>
    </location>
</feature>
<gene>
    <name evidence="2" type="ORF">DEP93_01725</name>
</gene>
<proteinExistence type="predicted"/>
<dbReference type="AlphaFoldDB" id="A0A3D0ZPD9"/>
<feature type="non-terminal residue" evidence="2">
    <location>
        <position position="223"/>
    </location>
</feature>
<evidence type="ECO:0000313" key="3">
    <source>
        <dbReference type="Proteomes" id="UP000263336"/>
    </source>
</evidence>
<evidence type="ECO:0000313" key="2">
    <source>
        <dbReference type="EMBL" id="HCC42167.1"/>
    </source>
</evidence>
<accession>A0A3D0ZPD9</accession>
<name>A0A3D0ZPD9_UNCKA</name>
<comment type="caution">
    <text evidence="2">The sequence shown here is derived from an EMBL/GenBank/DDBJ whole genome shotgun (WGS) entry which is preliminary data.</text>
</comment>
<sequence>MYSTLSNIRESFKLAWKHKMLWILALIVMGGFSFSAPSRLSDLAKKNPESEKSQIKTGSIDRQIPAEVRNSPVNEKYNSGKVSGEEIELKIKSPTAPENSVFGGMEDKILGATGARPAISFPAILGSLLFAVPLVFLSLLFWGVISFLIKVWGTGALYSGLIKACNSETYDFKDLGNEGKRNWKRYLKLAIYFFYKRLLSVLPFFGAVFIYTILIGSERSFSA</sequence>
<evidence type="ECO:0000256" key="1">
    <source>
        <dbReference type="SAM" id="Phobius"/>
    </source>
</evidence>
<feature type="transmembrane region" description="Helical" evidence="1">
    <location>
        <begin position="21"/>
        <end position="40"/>
    </location>
</feature>
<keyword evidence="1" id="KW-1133">Transmembrane helix</keyword>
<feature type="transmembrane region" description="Helical" evidence="1">
    <location>
        <begin position="189"/>
        <end position="214"/>
    </location>
</feature>
<protein>
    <submittedName>
        <fullName evidence="2">Uncharacterized protein</fullName>
    </submittedName>
</protein>